<dbReference type="InterPro" id="IPR038476">
    <property type="entry name" value="UvrC_RNase_H_dom_sf"/>
</dbReference>
<dbReference type="Pfam" id="PF14520">
    <property type="entry name" value="HHH_5"/>
    <property type="match status" value="1"/>
</dbReference>
<organism evidence="2 3">
    <name type="scientific">Mycoplasmopsis synoviae</name>
    <name type="common">Mycoplasma synoviae</name>
    <dbReference type="NCBI Taxonomy" id="2109"/>
    <lineage>
        <taxon>Bacteria</taxon>
        <taxon>Bacillati</taxon>
        <taxon>Mycoplasmatota</taxon>
        <taxon>Mycoplasmoidales</taxon>
        <taxon>Metamycoplasmataceae</taxon>
        <taxon>Mycoplasmopsis</taxon>
    </lineage>
</organism>
<dbReference type="InterPro" id="IPR001162">
    <property type="entry name" value="UvrC_RNase_H_dom"/>
</dbReference>
<dbReference type="EMBL" id="LS991953">
    <property type="protein sequence ID" value="SYV92861.1"/>
    <property type="molecule type" value="Genomic_DNA"/>
</dbReference>
<name>A0A3B0PT54_MYCSY</name>
<sequence>MYHSVYKYLKRNHLFITKDDIFILDGSSMQIKFAQKAILDFNKDFSANLEIKLFGLVKDKNHKTNLMINSKDEIIKISSESFLFLSKIQEEVDLFAKKRMQKNQINLTFKSRLIQIKGISYKTEEKLLKHFGTFANIYNASFEELQKVTNKSIAQKIKENLDIIARK</sequence>
<evidence type="ECO:0000259" key="1">
    <source>
        <dbReference type="Pfam" id="PF08459"/>
    </source>
</evidence>
<gene>
    <name evidence="2" type="primary">uvrC_2</name>
    <name evidence="2" type="ORF">NCTC10124_00588</name>
</gene>
<dbReference type="Gene3D" id="3.30.420.340">
    <property type="entry name" value="UvrC, RNAse H endonuclease domain"/>
    <property type="match status" value="1"/>
</dbReference>
<dbReference type="PANTHER" id="PTHR30562">
    <property type="entry name" value="UVRC/OXIDOREDUCTASE"/>
    <property type="match status" value="1"/>
</dbReference>
<dbReference type="PANTHER" id="PTHR30562:SF1">
    <property type="entry name" value="UVRABC SYSTEM PROTEIN C"/>
    <property type="match status" value="1"/>
</dbReference>
<reference evidence="3" key="1">
    <citation type="submission" date="2018-06" db="EMBL/GenBank/DDBJ databases">
        <authorList>
            <consortium name="Pathogen Informatics"/>
        </authorList>
    </citation>
    <scope>NUCLEOTIDE SEQUENCE [LARGE SCALE GENOMIC DNA]</scope>
    <source>
        <strain evidence="3">NCTC10124</strain>
    </source>
</reference>
<protein>
    <submittedName>
        <fullName evidence="2">Excinuclease ABC subunit C</fullName>
    </submittedName>
</protein>
<dbReference type="Pfam" id="PF08459">
    <property type="entry name" value="UvrC_RNaseH_dom"/>
    <property type="match status" value="1"/>
</dbReference>
<dbReference type="Proteomes" id="UP000259328">
    <property type="component" value="Chromosome"/>
</dbReference>
<dbReference type="SUPFAM" id="SSF47781">
    <property type="entry name" value="RuvA domain 2-like"/>
    <property type="match status" value="1"/>
</dbReference>
<dbReference type="GO" id="GO:0009381">
    <property type="term" value="F:excinuclease ABC activity"/>
    <property type="evidence" value="ECO:0007669"/>
    <property type="project" value="InterPro"/>
</dbReference>
<accession>A0A3B0PT54</accession>
<evidence type="ECO:0000313" key="3">
    <source>
        <dbReference type="Proteomes" id="UP000259328"/>
    </source>
</evidence>
<evidence type="ECO:0000313" key="2">
    <source>
        <dbReference type="EMBL" id="SYV92861.1"/>
    </source>
</evidence>
<dbReference type="InterPro" id="IPR010994">
    <property type="entry name" value="RuvA_2-like"/>
</dbReference>
<feature type="domain" description="UvrC family homology region profile" evidence="1">
    <location>
        <begin position="1"/>
        <end position="96"/>
    </location>
</feature>
<dbReference type="AlphaFoldDB" id="A0A3B0PT54"/>
<proteinExistence type="predicted"/>
<dbReference type="Gene3D" id="1.10.150.20">
    <property type="entry name" value="5' to 3' exonuclease, C-terminal subdomain"/>
    <property type="match status" value="1"/>
</dbReference>
<dbReference type="GO" id="GO:0009380">
    <property type="term" value="C:excinuclease repair complex"/>
    <property type="evidence" value="ECO:0007669"/>
    <property type="project" value="TreeGrafter"/>
</dbReference>
<dbReference type="InterPro" id="IPR050066">
    <property type="entry name" value="UvrABC_protein_C"/>
</dbReference>
<dbReference type="GO" id="GO:0006974">
    <property type="term" value="P:DNA damage response"/>
    <property type="evidence" value="ECO:0007669"/>
    <property type="project" value="TreeGrafter"/>
</dbReference>